<reference evidence="7" key="1">
    <citation type="journal article" date="2019" name="bioRxiv">
        <title>The Genome of the Zebra Mussel, Dreissena polymorpha: A Resource for Invasive Species Research.</title>
        <authorList>
            <person name="McCartney M.A."/>
            <person name="Auch B."/>
            <person name="Kono T."/>
            <person name="Mallez S."/>
            <person name="Zhang Y."/>
            <person name="Obille A."/>
            <person name="Becker A."/>
            <person name="Abrahante J.E."/>
            <person name="Garbe J."/>
            <person name="Badalamenti J.P."/>
            <person name="Herman A."/>
            <person name="Mangelson H."/>
            <person name="Liachko I."/>
            <person name="Sullivan S."/>
            <person name="Sone E.D."/>
            <person name="Koren S."/>
            <person name="Silverstein K.A.T."/>
            <person name="Beckman K.B."/>
            <person name="Gohl D.M."/>
        </authorList>
    </citation>
    <scope>NUCLEOTIDE SEQUENCE</scope>
    <source>
        <strain evidence="7">Duluth1</strain>
        <tissue evidence="7">Whole animal</tissue>
    </source>
</reference>
<dbReference type="AlphaFoldDB" id="A0A9D4LI16"/>
<comment type="caution">
    <text evidence="7">The sequence shown here is derived from an EMBL/GenBank/DDBJ whole genome shotgun (WGS) entry which is preliminary data.</text>
</comment>
<organism evidence="7 8">
    <name type="scientific">Dreissena polymorpha</name>
    <name type="common">Zebra mussel</name>
    <name type="synonym">Mytilus polymorpha</name>
    <dbReference type="NCBI Taxonomy" id="45954"/>
    <lineage>
        <taxon>Eukaryota</taxon>
        <taxon>Metazoa</taxon>
        <taxon>Spiralia</taxon>
        <taxon>Lophotrochozoa</taxon>
        <taxon>Mollusca</taxon>
        <taxon>Bivalvia</taxon>
        <taxon>Autobranchia</taxon>
        <taxon>Heteroconchia</taxon>
        <taxon>Euheterodonta</taxon>
        <taxon>Imparidentia</taxon>
        <taxon>Neoheterodontei</taxon>
        <taxon>Myida</taxon>
        <taxon>Dreissenoidea</taxon>
        <taxon>Dreissenidae</taxon>
        <taxon>Dreissena</taxon>
    </lineage>
</organism>
<dbReference type="Proteomes" id="UP000828390">
    <property type="component" value="Unassembled WGS sequence"/>
</dbReference>
<accession>A0A9D4LI16</accession>
<evidence type="ECO:0000256" key="2">
    <source>
        <dbReference type="ARBA" id="ARBA00022741"/>
    </source>
</evidence>
<dbReference type="PRINTS" id="PR00328">
    <property type="entry name" value="SAR1GTPBP"/>
</dbReference>
<keyword evidence="3 4" id="KW-0342">GTP-binding</keyword>
<dbReference type="InterPro" id="IPR006689">
    <property type="entry name" value="Small_GTPase_ARF/SAR"/>
</dbReference>
<dbReference type="FunFam" id="3.40.50.300:FF:000412">
    <property type="entry name" value="ADP-ribosylation factor 1"/>
    <property type="match status" value="1"/>
</dbReference>
<dbReference type="SMART" id="SM00177">
    <property type="entry name" value="ARF"/>
    <property type="match status" value="1"/>
</dbReference>
<proteinExistence type="inferred from homology"/>
<evidence type="ECO:0008006" key="9">
    <source>
        <dbReference type="Google" id="ProtNLM"/>
    </source>
</evidence>
<name>A0A9D4LI16_DREPO</name>
<evidence type="ECO:0000256" key="1">
    <source>
        <dbReference type="ARBA" id="ARBA00010290"/>
    </source>
</evidence>
<feature type="binding site" evidence="5">
    <location>
        <position position="50"/>
    </location>
    <ligand>
        <name>Mg(2+)</name>
        <dbReference type="ChEBI" id="CHEBI:18420"/>
    </ligand>
</feature>
<evidence type="ECO:0000256" key="4">
    <source>
        <dbReference type="PIRSR" id="PIRSR606689-1"/>
    </source>
</evidence>
<feature type="binding site" evidence="5">
    <location>
        <position position="33"/>
    </location>
    <ligand>
        <name>Mg(2+)</name>
        <dbReference type="ChEBI" id="CHEBI:18420"/>
    </ligand>
</feature>
<dbReference type="InterPro" id="IPR027417">
    <property type="entry name" value="P-loop_NTPase"/>
</dbReference>
<keyword evidence="8" id="KW-1185">Reference proteome</keyword>
<dbReference type="GO" id="GO:0030010">
    <property type="term" value="P:establishment of cell polarity"/>
    <property type="evidence" value="ECO:0007669"/>
    <property type="project" value="UniProtKB-ARBA"/>
</dbReference>
<evidence type="ECO:0000313" key="7">
    <source>
        <dbReference type="EMBL" id="KAH3858968.1"/>
    </source>
</evidence>
<reference evidence="7" key="2">
    <citation type="submission" date="2020-11" db="EMBL/GenBank/DDBJ databases">
        <authorList>
            <person name="McCartney M.A."/>
            <person name="Auch B."/>
            <person name="Kono T."/>
            <person name="Mallez S."/>
            <person name="Becker A."/>
            <person name="Gohl D.M."/>
            <person name="Silverstein K.A.T."/>
            <person name="Koren S."/>
            <person name="Bechman K.B."/>
            <person name="Herman A."/>
            <person name="Abrahante J.E."/>
            <person name="Garbe J."/>
        </authorList>
    </citation>
    <scope>NUCLEOTIDE SEQUENCE</scope>
    <source>
        <strain evidence="7">Duluth1</strain>
        <tissue evidence="7">Whole animal</tissue>
    </source>
</reference>
<dbReference type="GO" id="GO:0046872">
    <property type="term" value="F:metal ion binding"/>
    <property type="evidence" value="ECO:0007669"/>
    <property type="project" value="UniProtKB-KW"/>
</dbReference>
<keyword evidence="5" id="KW-0479">Metal-binding</keyword>
<dbReference type="CDD" id="cd00878">
    <property type="entry name" value="Arf_Arl"/>
    <property type="match status" value="1"/>
</dbReference>
<keyword evidence="2 4" id="KW-0547">Nucleotide-binding</keyword>
<evidence type="ECO:0000256" key="5">
    <source>
        <dbReference type="PIRSR" id="PIRSR606689-2"/>
    </source>
</evidence>
<dbReference type="OrthoDB" id="2011769at2759"/>
<evidence type="ECO:0000256" key="6">
    <source>
        <dbReference type="RuleBase" id="RU003925"/>
    </source>
</evidence>
<dbReference type="GO" id="GO:0003924">
    <property type="term" value="F:GTPase activity"/>
    <property type="evidence" value="ECO:0007669"/>
    <property type="project" value="InterPro"/>
</dbReference>
<comment type="similarity">
    <text evidence="1 6">Belongs to the small GTPase superfamily. Arf family.</text>
</comment>
<dbReference type="PANTHER" id="PTHR11711">
    <property type="entry name" value="ADP RIBOSYLATION FACTOR-RELATED"/>
    <property type="match status" value="1"/>
</dbReference>
<dbReference type="GO" id="GO:0005525">
    <property type="term" value="F:GTP binding"/>
    <property type="evidence" value="ECO:0007669"/>
    <property type="project" value="UniProtKB-KW"/>
</dbReference>
<dbReference type="SUPFAM" id="SSF52540">
    <property type="entry name" value="P-loop containing nucleoside triphosphate hydrolases"/>
    <property type="match status" value="1"/>
</dbReference>
<gene>
    <name evidence="7" type="ORF">DPMN_101613</name>
</gene>
<feature type="binding site" evidence="4">
    <location>
        <position position="73"/>
    </location>
    <ligand>
        <name>GTP</name>
        <dbReference type="ChEBI" id="CHEBI:37565"/>
    </ligand>
</feature>
<dbReference type="Pfam" id="PF00025">
    <property type="entry name" value="Arf"/>
    <property type="match status" value="1"/>
</dbReference>
<dbReference type="Gene3D" id="3.40.50.300">
    <property type="entry name" value="P-loop containing nucleotide triphosphate hydrolases"/>
    <property type="match status" value="1"/>
</dbReference>
<evidence type="ECO:0000256" key="3">
    <source>
        <dbReference type="ARBA" id="ARBA00023134"/>
    </source>
</evidence>
<feature type="binding site" evidence="4">
    <location>
        <begin position="26"/>
        <end position="33"/>
    </location>
    <ligand>
        <name>GTP</name>
        <dbReference type="ChEBI" id="CHEBI:37565"/>
    </ligand>
</feature>
<dbReference type="PROSITE" id="PS51417">
    <property type="entry name" value="ARF"/>
    <property type="match status" value="1"/>
</dbReference>
<dbReference type="EMBL" id="JAIWYP010000003">
    <property type="protein sequence ID" value="KAH3858968.1"/>
    <property type="molecule type" value="Genomic_DNA"/>
</dbReference>
<dbReference type="InterPro" id="IPR024156">
    <property type="entry name" value="Small_GTPase_ARF"/>
</dbReference>
<dbReference type="SMART" id="SM00178">
    <property type="entry name" value="SAR"/>
    <property type="match status" value="1"/>
</dbReference>
<sequence>MGPYLSKLAALFGEWGNTEAKIIMLGLDAAGKTTVLYKLKLNETVTTIPTIGFNVETVAPVKGLSFTVWDVGGQEKIRQLWGHYFQHSDGLIYVVDSNDRERMQEAQDELFGIIDSDAMRGVPVVVLANKQDLPNSLNTSKIVEYLNLNKLSDRKWYVQGTNAITGDGIYEAMDQLASLVKVFKRTRSH</sequence>
<dbReference type="NCBIfam" id="TIGR00231">
    <property type="entry name" value="small_GTP"/>
    <property type="match status" value="1"/>
</dbReference>
<feature type="binding site" evidence="4">
    <location>
        <begin position="129"/>
        <end position="132"/>
    </location>
    <ligand>
        <name>GTP</name>
        <dbReference type="ChEBI" id="CHEBI:37565"/>
    </ligand>
</feature>
<keyword evidence="5" id="KW-0460">Magnesium</keyword>
<dbReference type="InterPro" id="IPR005225">
    <property type="entry name" value="Small_GTP-bd"/>
</dbReference>
<evidence type="ECO:0000313" key="8">
    <source>
        <dbReference type="Proteomes" id="UP000828390"/>
    </source>
</evidence>
<protein>
    <recommendedName>
        <fullName evidence="9">ADP-ribosylation factor</fullName>
    </recommendedName>
</protein>